<comment type="caution">
    <text evidence="3">The sequence shown here is derived from an EMBL/GenBank/DDBJ whole genome shotgun (WGS) entry which is preliminary data.</text>
</comment>
<reference evidence="3 4" key="1">
    <citation type="submission" date="2024-09" db="EMBL/GenBank/DDBJ databases">
        <authorList>
            <person name="Sun Q."/>
            <person name="Mori K."/>
        </authorList>
    </citation>
    <scope>NUCLEOTIDE SEQUENCE [LARGE SCALE GENOMIC DNA]</scope>
    <source>
        <strain evidence="3 4">JCM 4557</strain>
    </source>
</reference>
<keyword evidence="1" id="KW-0732">Signal</keyword>
<accession>A0ABV6TC65</accession>
<feature type="chain" id="PRO_5046005294" evidence="1">
    <location>
        <begin position="22"/>
        <end position="123"/>
    </location>
</feature>
<evidence type="ECO:0000259" key="2">
    <source>
        <dbReference type="Pfam" id="PF05305"/>
    </source>
</evidence>
<feature type="domain" description="DUF732" evidence="2">
    <location>
        <begin position="60"/>
        <end position="110"/>
    </location>
</feature>
<sequence length="123" mass="12569">MTHSRISAAALIAAAVLLLTACGGDDQSDSSPAALRRAAEEAVYAMQAAKGDPGDLDGVPPDLIAPEGRQVCRMLDEGQAVDDAIAYLRLGFNLKETGALIGAAPALCPQHQGTIDAWVASLG</sequence>
<gene>
    <name evidence="3" type="ORF">ACFH04_06405</name>
</gene>
<dbReference type="RefSeq" id="WP_394317162.1">
    <property type="nucleotide sequence ID" value="NZ_JBHMQV010000004.1"/>
</dbReference>
<dbReference type="Pfam" id="PF05305">
    <property type="entry name" value="DUF732"/>
    <property type="match status" value="1"/>
</dbReference>
<keyword evidence="4" id="KW-1185">Reference proteome</keyword>
<organism evidence="3 4">
    <name type="scientific">Streptomyces noboritoensis</name>
    <dbReference type="NCBI Taxonomy" id="67337"/>
    <lineage>
        <taxon>Bacteria</taxon>
        <taxon>Bacillati</taxon>
        <taxon>Actinomycetota</taxon>
        <taxon>Actinomycetes</taxon>
        <taxon>Kitasatosporales</taxon>
        <taxon>Streptomycetaceae</taxon>
        <taxon>Streptomyces</taxon>
    </lineage>
</organism>
<dbReference type="EMBL" id="JBHMQV010000004">
    <property type="protein sequence ID" value="MFC0843370.1"/>
    <property type="molecule type" value="Genomic_DNA"/>
</dbReference>
<dbReference type="PROSITE" id="PS51257">
    <property type="entry name" value="PROKAR_LIPOPROTEIN"/>
    <property type="match status" value="1"/>
</dbReference>
<proteinExistence type="predicted"/>
<protein>
    <submittedName>
        <fullName evidence="3">DUF732 domain-containing protein</fullName>
    </submittedName>
</protein>
<evidence type="ECO:0000313" key="3">
    <source>
        <dbReference type="EMBL" id="MFC0843370.1"/>
    </source>
</evidence>
<evidence type="ECO:0000256" key="1">
    <source>
        <dbReference type="SAM" id="SignalP"/>
    </source>
</evidence>
<feature type="signal peptide" evidence="1">
    <location>
        <begin position="1"/>
        <end position="21"/>
    </location>
</feature>
<dbReference type="InterPro" id="IPR007969">
    <property type="entry name" value="DUF732"/>
</dbReference>
<dbReference type="Proteomes" id="UP001589887">
    <property type="component" value="Unassembled WGS sequence"/>
</dbReference>
<name>A0ABV6TC65_9ACTN</name>
<evidence type="ECO:0000313" key="4">
    <source>
        <dbReference type="Proteomes" id="UP001589887"/>
    </source>
</evidence>